<organism evidence="3 4">
    <name type="scientific">Aspergillus sclerotioniger CBS 115572</name>
    <dbReference type="NCBI Taxonomy" id="1450535"/>
    <lineage>
        <taxon>Eukaryota</taxon>
        <taxon>Fungi</taxon>
        <taxon>Dikarya</taxon>
        <taxon>Ascomycota</taxon>
        <taxon>Pezizomycotina</taxon>
        <taxon>Eurotiomycetes</taxon>
        <taxon>Eurotiomycetidae</taxon>
        <taxon>Eurotiales</taxon>
        <taxon>Aspergillaceae</taxon>
        <taxon>Aspergillus</taxon>
        <taxon>Aspergillus subgen. Circumdati</taxon>
    </lineage>
</organism>
<feature type="region of interest" description="Disordered" evidence="1">
    <location>
        <begin position="1"/>
        <end position="42"/>
    </location>
</feature>
<dbReference type="STRING" id="1450535.A0A317X8P8"/>
<dbReference type="RefSeq" id="XP_025471754.1">
    <property type="nucleotide sequence ID" value="XM_025616935.1"/>
</dbReference>
<gene>
    <name evidence="3" type="ORF">BO94DRAFT_620492</name>
</gene>
<dbReference type="InterPro" id="IPR003615">
    <property type="entry name" value="HNH_nuc"/>
</dbReference>
<dbReference type="GeneID" id="37119078"/>
<dbReference type="EMBL" id="MSFK01000003">
    <property type="protein sequence ID" value="PWY94993.1"/>
    <property type="molecule type" value="Genomic_DNA"/>
</dbReference>
<evidence type="ECO:0000256" key="1">
    <source>
        <dbReference type="SAM" id="MobiDB-lite"/>
    </source>
</evidence>
<protein>
    <recommendedName>
        <fullName evidence="2">HNH nuclease domain-containing protein</fullName>
    </recommendedName>
</protein>
<keyword evidence="4" id="KW-1185">Reference proteome</keyword>
<evidence type="ECO:0000313" key="4">
    <source>
        <dbReference type="Proteomes" id="UP000246702"/>
    </source>
</evidence>
<evidence type="ECO:0000259" key="2">
    <source>
        <dbReference type="Pfam" id="PF13391"/>
    </source>
</evidence>
<reference evidence="3 4" key="1">
    <citation type="submission" date="2016-12" db="EMBL/GenBank/DDBJ databases">
        <title>The genomes of Aspergillus section Nigri reveals drivers in fungal speciation.</title>
        <authorList>
            <consortium name="DOE Joint Genome Institute"/>
            <person name="Vesth T.C."/>
            <person name="Nybo J."/>
            <person name="Theobald S."/>
            <person name="Brandl J."/>
            <person name="Frisvad J.C."/>
            <person name="Nielsen K.F."/>
            <person name="Lyhne E.K."/>
            <person name="Kogle M.E."/>
            <person name="Kuo A."/>
            <person name="Riley R."/>
            <person name="Clum A."/>
            <person name="Nolan M."/>
            <person name="Lipzen A."/>
            <person name="Salamov A."/>
            <person name="Henrissat B."/>
            <person name="Wiebenga A."/>
            <person name="De Vries R.P."/>
            <person name="Grigoriev I.V."/>
            <person name="Mortensen U.H."/>
            <person name="Andersen M.R."/>
            <person name="Baker S.E."/>
        </authorList>
    </citation>
    <scope>NUCLEOTIDE SEQUENCE [LARGE SCALE GENOMIC DNA]</scope>
    <source>
        <strain evidence="3 4">CBS 115572</strain>
    </source>
</reference>
<feature type="domain" description="HNH nuclease" evidence="2">
    <location>
        <begin position="149"/>
        <end position="224"/>
    </location>
</feature>
<comment type="caution">
    <text evidence="3">The sequence shown here is derived from an EMBL/GenBank/DDBJ whole genome shotgun (WGS) entry which is preliminary data.</text>
</comment>
<dbReference type="Pfam" id="PF13391">
    <property type="entry name" value="HNH_2"/>
    <property type="match status" value="1"/>
</dbReference>
<dbReference type="Proteomes" id="UP000246702">
    <property type="component" value="Unassembled WGS sequence"/>
</dbReference>
<name>A0A317X8P8_9EURO</name>
<dbReference type="AlphaFoldDB" id="A0A317X8P8"/>
<accession>A0A317X8P8</accession>
<sequence length="229" mass="25623">MGPPKRKQSSNLPLRRSARLKARRTCEPDDLQPKGPSTEVSNNVLTAAKDRIARYTDQRRPHEDSLKPGLAAFLAWLPDGGREAIAEDIVNAITDDQLYAVFSTLLTAILIPMKTRPQVGSFPSVEAVAETRDQLTEDQICMEHDGYCCVVTGDLNTDTWKKRGHPDNVYFGPVEVAHIIPLSYASWHYSVEPPHQTSTAWEVLWRCFPRIRQAGMTVESINSPIYGGH</sequence>
<dbReference type="OrthoDB" id="2104739at2759"/>
<evidence type="ECO:0000313" key="3">
    <source>
        <dbReference type="EMBL" id="PWY94993.1"/>
    </source>
</evidence>
<proteinExistence type="predicted"/>